<dbReference type="FunCoup" id="A0A0P0W571">
    <property type="interactions" value="126"/>
</dbReference>
<feature type="compositionally biased region" description="Low complexity" evidence="1">
    <location>
        <begin position="42"/>
        <end position="52"/>
    </location>
</feature>
<name>A0A0P0W571_ORYSJ</name>
<reference evidence="2 3" key="3">
    <citation type="journal article" date="2013" name="Rice">
        <title>Improvement of the Oryza sativa Nipponbare reference genome using next generation sequence and optical map data.</title>
        <authorList>
            <person name="Kawahara Y."/>
            <person name="de la Bastide M."/>
            <person name="Hamilton J.P."/>
            <person name="Kanamori H."/>
            <person name="McCombie W.R."/>
            <person name="Ouyang S."/>
            <person name="Schwartz D.C."/>
            <person name="Tanaka T."/>
            <person name="Wu J."/>
            <person name="Zhou S."/>
            <person name="Childs K.L."/>
            <person name="Davidson R.M."/>
            <person name="Lin H."/>
            <person name="Quesada-Ocampo L."/>
            <person name="Vaillancourt B."/>
            <person name="Sakai H."/>
            <person name="Lee S.S."/>
            <person name="Kim J."/>
            <person name="Numa H."/>
            <person name="Itoh T."/>
            <person name="Buell C.R."/>
            <person name="Matsumoto T."/>
        </authorList>
    </citation>
    <scope>NUCLEOTIDE SEQUENCE [LARGE SCALE GENOMIC DNA]</scope>
    <source>
        <strain evidence="3">cv. Nipponbare</strain>
    </source>
</reference>
<feature type="region of interest" description="Disordered" evidence="1">
    <location>
        <begin position="315"/>
        <end position="399"/>
    </location>
</feature>
<feature type="region of interest" description="Disordered" evidence="1">
    <location>
        <begin position="112"/>
        <end position="204"/>
    </location>
</feature>
<feature type="compositionally biased region" description="Basic residues" evidence="1">
    <location>
        <begin position="379"/>
        <end position="399"/>
    </location>
</feature>
<evidence type="ECO:0000313" key="3">
    <source>
        <dbReference type="Proteomes" id="UP000059680"/>
    </source>
</evidence>
<feature type="compositionally biased region" description="Acidic residues" evidence="1">
    <location>
        <begin position="143"/>
        <end position="156"/>
    </location>
</feature>
<dbReference type="EMBL" id="AP014959">
    <property type="protein sequence ID" value="BAS87219.1"/>
    <property type="molecule type" value="Genomic_DNA"/>
</dbReference>
<feature type="compositionally biased region" description="Basic and acidic residues" evidence="1">
    <location>
        <begin position="157"/>
        <end position="168"/>
    </location>
</feature>
<dbReference type="InParanoid" id="A0A0P0W571"/>
<feature type="compositionally biased region" description="Gly residues" evidence="1">
    <location>
        <begin position="53"/>
        <end position="66"/>
    </location>
</feature>
<feature type="compositionally biased region" description="Basic residues" evidence="1">
    <location>
        <begin position="1"/>
        <end position="13"/>
    </location>
</feature>
<keyword evidence="3" id="KW-1185">Reference proteome</keyword>
<dbReference type="Gramene" id="Os03t0832850-00">
    <property type="protein sequence ID" value="Os03t0832850-00"/>
    <property type="gene ID" value="Os03g0832850"/>
</dbReference>
<evidence type="ECO:0000256" key="1">
    <source>
        <dbReference type="SAM" id="MobiDB-lite"/>
    </source>
</evidence>
<feature type="compositionally biased region" description="Basic and acidic residues" evidence="1">
    <location>
        <begin position="17"/>
        <end position="28"/>
    </location>
</feature>
<dbReference type="Proteomes" id="UP000059680">
    <property type="component" value="Chromosome 3"/>
</dbReference>
<feature type="region of interest" description="Disordered" evidence="1">
    <location>
        <begin position="1"/>
        <end position="100"/>
    </location>
</feature>
<organism evidence="2 3">
    <name type="scientific">Oryza sativa subsp. japonica</name>
    <name type="common">Rice</name>
    <dbReference type="NCBI Taxonomy" id="39947"/>
    <lineage>
        <taxon>Eukaryota</taxon>
        <taxon>Viridiplantae</taxon>
        <taxon>Streptophyta</taxon>
        <taxon>Embryophyta</taxon>
        <taxon>Tracheophyta</taxon>
        <taxon>Spermatophyta</taxon>
        <taxon>Magnoliopsida</taxon>
        <taxon>Liliopsida</taxon>
        <taxon>Poales</taxon>
        <taxon>Poaceae</taxon>
        <taxon>BOP clade</taxon>
        <taxon>Oryzoideae</taxon>
        <taxon>Oryzeae</taxon>
        <taxon>Oryzinae</taxon>
        <taxon>Oryza</taxon>
        <taxon>Oryza sativa</taxon>
    </lineage>
</organism>
<accession>A0A0P0W571</accession>
<evidence type="ECO:0000313" key="2">
    <source>
        <dbReference type="EMBL" id="BAS87219.1"/>
    </source>
</evidence>
<gene>
    <name evidence="2" type="ordered locus">Os03g0832850</name>
    <name evidence="2" type="ORF">OSNPB_030832850</name>
</gene>
<reference evidence="2 3" key="2">
    <citation type="journal article" date="2013" name="Plant Cell Physiol.">
        <title>Rice Annotation Project Database (RAP-DB): an integrative and interactive database for rice genomics.</title>
        <authorList>
            <person name="Sakai H."/>
            <person name="Lee S.S."/>
            <person name="Tanaka T."/>
            <person name="Numa H."/>
            <person name="Kim J."/>
            <person name="Kawahara Y."/>
            <person name="Wakimoto H."/>
            <person name="Yang C.C."/>
            <person name="Iwamoto M."/>
            <person name="Abe T."/>
            <person name="Yamada Y."/>
            <person name="Muto A."/>
            <person name="Inokuchi H."/>
            <person name="Ikemura T."/>
            <person name="Matsumoto T."/>
            <person name="Sasaki T."/>
            <person name="Itoh T."/>
        </authorList>
    </citation>
    <scope>NUCLEOTIDE SEQUENCE [LARGE SCALE GENOMIC DNA]</scope>
    <source>
        <strain evidence="3">cv. Nipponbare</strain>
    </source>
</reference>
<dbReference type="PaxDb" id="39947-A0A0P0W571"/>
<reference evidence="3" key="1">
    <citation type="journal article" date="2005" name="Nature">
        <title>The map-based sequence of the rice genome.</title>
        <authorList>
            <consortium name="International rice genome sequencing project (IRGSP)"/>
            <person name="Matsumoto T."/>
            <person name="Wu J."/>
            <person name="Kanamori H."/>
            <person name="Katayose Y."/>
            <person name="Fujisawa M."/>
            <person name="Namiki N."/>
            <person name="Mizuno H."/>
            <person name="Yamamoto K."/>
            <person name="Antonio B.A."/>
            <person name="Baba T."/>
            <person name="Sakata K."/>
            <person name="Nagamura Y."/>
            <person name="Aoki H."/>
            <person name="Arikawa K."/>
            <person name="Arita K."/>
            <person name="Bito T."/>
            <person name="Chiden Y."/>
            <person name="Fujitsuka N."/>
            <person name="Fukunaka R."/>
            <person name="Hamada M."/>
            <person name="Harada C."/>
            <person name="Hayashi A."/>
            <person name="Hijishita S."/>
            <person name="Honda M."/>
            <person name="Hosokawa S."/>
            <person name="Ichikawa Y."/>
            <person name="Idonuma A."/>
            <person name="Iijima M."/>
            <person name="Ikeda M."/>
            <person name="Ikeno M."/>
            <person name="Ito K."/>
            <person name="Ito S."/>
            <person name="Ito T."/>
            <person name="Ito Y."/>
            <person name="Ito Y."/>
            <person name="Iwabuchi A."/>
            <person name="Kamiya K."/>
            <person name="Karasawa W."/>
            <person name="Kurita K."/>
            <person name="Katagiri S."/>
            <person name="Kikuta A."/>
            <person name="Kobayashi H."/>
            <person name="Kobayashi N."/>
            <person name="Machita K."/>
            <person name="Maehara T."/>
            <person name="Masukawa M."/>
            <person name="Mizubayashi T."/>
            <person name="Mukai Y."/>
            <person name="Nagasaki H."/>
            <person name="Nagata Y."/>
            <person name="Naito S."/>
            <person name="Nakashima M."/>
            <person name="Nakama Y."/>
            <person name="Nakamichi Y."/>
            <person name="Nakamura M."/>
            <person name="Meguro A."/>
            <person name="Negishi M."/>
            <person name="Ohta I."/>
            <person name="Ohta T."/>
            <person name="Okamoto M."/>
            <person name="Ono N."/>
            <person name="Saji S."/>
            <person name="Sakaguchi M."/>
            <person name="Sakai K."/>
            <person name="Shibata M."/>
            <person name="Shimokawa T."/>
            <person name="Song J."/>
            <person name="Takazaki Y."/>
            <person name="Terasawa K."/>
            <person name="Tsugane M."/>
            <person name="Tsuji K."/>
            <person name="Ueda S."/>
            <person name="Waki K."/>
            <person name="Yamagata H."/>
            <person name="Yamamoto M."/>
            <person name="Yamamoto S."/>
            <person name="Yamane H."/>
            <person name="Yoshiki S."/>
            <person name="Yoshihara R."/>
            <person name="Yukawa K."/>
            <person name="Zhong H."/>
            <person name="Yano M."/>
            <person name="Yuan Q."/>
            <person name="Ouyang S."/>
            <person name="Liu J."/>
            <person name="Jones K.M."/>
            <person name="Gansberger K."/>
            <person name="Moffat K."/>
            <person name="Hill J."/>
            <person name="Bera J."/>
            <person name="Fadrosh D."/>
            <person name="Jin S."/>
            <person name="Johri S."/>
            <person name="Kim M."/>
            <person name="Overton L."/>
            <person name="Reardon M."/>
            <person name="Tsitrin T."/>
            <person name="Vuong H."/>
            <person name="Weaver B."/>
            <person name="Ciecko A."/>
            <person name="Tallon L."/>
            <person name="Jackson J."/>
            <person name="Pai G."/>
            <person name="Aken S.V."/>
            <person name="Utterback T."/>
            <person name="Reidmuller S."/>
            <person name="Feldblyum T."/>
            <person name="Hsiao J."/>
            <person name="Zismann V."/>
            <person name="Iobst S."/>
            <person name="de Vazeille A.R."/>
            <person name="Buell C.R."/>
            <person name="Ying K."/>
            <person name="Li Y."/>
            <person name="Lu T."/>
            <person name="Huang Y."/>
            <person name="Zhao Q."/>
            <person name="Feng Q."/>
            <person name="Zhang L."/>
            <person name="Zhu J."/>
            <person name="Weng Q."/>
            <person name="Mu J."/>
            <person name="Lu Y."/>
            <person name="Fan D."/>
            <person name="Liu Y."/>
            <person name="Guan J."/>
            <person name="Zhang Y."/>
            <person name="Yu S."/>
            <person name="Liu X."/>
            <person name="Zhang Y."/>
            <person name="Hong G."/>
            <person name="Han B."/>
            <person name="Choisne N."/>
            <person name="Demange N."/>
            <person name="Orjeda G."/>
            <person name="Samain S."/>
            <person name="Cattolico L."/>
            <person name="Pelletier E."/>
            <person name="Couloux A."/>
            <person name="Segurens B."/>
            <person name="Wincker P."/>
            <person name="D'Hont A."/>
            <person name="Scarpelli C."/>
            <person name="Weissenbach J."/>
            <person name="Salanoubat M."/>
            <person name="Quetier F."/>
            <person name="Yu Y."/>
            <person name="Kim H.R."/>
            <person name="Rambo T."/>
            <person name="Currie J."/>
            <person name="Collura K."/>
            <person name="Luo M."/>
            <person name="Yang T."/>
            <person name="Ammiraju J.S.S."/>
            <person name="Engler F."/>
            <person name="Soderlund C."/>
            <person name="Wing R.A."/>
            <person name="Palmer L.E."/>
            <person name="de la Bastide M."/>
            <person name="Spiegel L."/>
            <person name="Nascimento L."/>
            <person name="Zutavern T."/>
            <person name="O'Shaughnessy A."/>
            <person name="Dike S."/>
            <person name="Dedhia N."/>
            <person name="Preston R."/>
            <person name="Balija V."/>
            <person name="McCombie W.R."/>
            <person name="Chow T."/>
            <person name="Chen H."/>
            <person name="Chung M."/>
            <person name="Chen C."/>
            <person name="Shaw J."/>
            <person name="Wu H."/>
            <person name="Hsiao K."/>
            <person name="Chao Y."/>
            <person name="Chu M."/>
            <person name="Cheng C."/>
            <person name="Hour A."/>
            <person name="Lee P."/>
            <person name="Lin S."/>
            <person name="Lin Y."/>
            <person name="Liou J."/>
            <person name="Liu S."/>
            <person name="Hsing Y."/>
            <person name="Raghuvanshi S."/>
            <person name="Mohanty A."/>
            <person name="Bharti A.K."/>
            <person name="Gaur A."/>
            <person name="Gupta V."/>
            <person name="Kumar D."/>
            <person name="Ravi V."/>
            <person name="Vij S."/>
            <person name="Kapur A."/>
            <person name="Khurana P."/>
            <person name="Khurana P."/>
            <person name="Khurana J.P."/>
            <person name="Tyagi A.K."/>
            <person name="Gaikwad K."/>
            <person name="Singh A."/>
            <person name="Dalal V."/>
            <person name="Srivastava S."/>
            <person name="Dixit A."/>
            <person name="Pal A.K."/>
            <person name="Ghazi I.A."/>
            <person name="Yadav M."/>
            <person name="Pandit A."/>
            <person name="Bhargava A."/>
            <person name="Sureshbabu K."/>
            <person name="Batra K."/>
            <person name="Sharma T.R."/>
            <person name="Mohapatra T."/>
            <person name="Singh N.K."/>
            <person name="Messing J."/>
            <person name="Nelson A.B."/>
            <person name="Fuks G."/>
            <person name="Kavchok S."/>
            <person name="Keizer G."/>
            <person name="Linton E."/>
            <person name="Llaca V."/>
            <person name="Song R."/>
            <person name="Tanyolac B."/>
            <person name="Young S."/>
            <person name="Ho-Il K."/>
            <person name="Hahn J.H."/>
            <person name="Sangsakoo G."/>
            <person name="Vanavichit A."/>
            <person name="de Mattos Luiz.A.T."/>
            <person name="Zimmer P.D."/>
            <person name="Malone G."/>
            <person name="Dellagostin O."/>
            <person name="de Oliveira A.C."/>
            <person name="Bevan M."/>
            <person name="Bancroft I."/>
            <person name="Minx P."/>
            <person name="Cordum H."/>
            <person name="Wilson R."/>
            <person name="Cheng Z."/>
            <person name="Jin W."/>
            <person name="Jiang J."/>
            <person name="Leong S.A."/>
            <person name="Iwama H."/>
            <person name="Gojobori T."/>
            <person name="Itoh T."/>
            <person name="Niimura Y."/>
            <person name="Fujii Y."/>
            <person name="Habara T."/>
            <person name="Sakai H."/>
            <person name="Sato Y."/>
            <person name="Wilson G."/>
            <person name="Kumar K."/>
            <person name="McCouch S."/>
            <person name="Juretic N."/>
            <person name="Hoen D."/>
            <person name="Wright S."/>
            <person name="Bruskiewich R."/>
            <person name="Bureau T."/>
            <person name="Miyao A."/>
            <person name="Hirochika H."/>
            <person name="Nishikawa T."/>
            <person name="Kadowaki K."/>
            <person name="Sugiura M."/>
            <person name="Burr B."/>
            <person name="Sasaki T."/>
        </authorList>
    </citation>
    <scope>NUCLEOTIDE SEQUENCE [LARGE SCALE GENOMIC DNA]</scope>
    <source>
        <strain evidence="3">cv. Nipponbare</strain>
    </source>
</reference>
<proteinExistence type="predicted"/>
<feature type="non-terminal residue" evidence="2">
    <location>
        <position position="1"/>
    </location>
</feature>
<sequence length="399" mass="42737">MEHGHLRVQRHGLHVGAELREERAEAQQERLAAGGPLRAHHQAAAAAAAPGAGEVGLHGGAVGGAVAGEAEGADRGEDLGEAADAVGGGGEVGAAGDGGDIERVEEGAVVADEEVQDRGGPQRGGGDAAAVDAEGGGDRGGEGEGEDDDDEGDAEEGEGHGQRQPHEHGQRRRRRRPERDAAVVEDEGLRVSPGMEGTPSPPRPLRRHVHLLHSLMDDGDLSITVTVAGAAALLHPDHLLHVQPLHDLAVGLREAKVIPPERPQLRRHDGVDGEVLLQERLHHLPRHGAHAHQPPPPRRRIEHLGADVLQEQLGHHRPAHPEGRRPVLLLPDSGEADHDHELGGPVMAEQEQHGVEQQQEEAAEEPPGLQRDEHEVREGRRRHQQAALHLAHRHVRRRR</sequence>
<dbReference type="AlphaFoldDB" id="A0A0P0W571"/>
<feature type="compositionally biased region" description="Gly residues" evidence="1">
    <location>
        <begin position="86"/>
        <end position="98"/>
    </location>
</feature>
<protein>
    <submittedName>
        <fullName evidence="2">Os03g0832850 protein</fullName>
    </submittedName>
</protein>